<dbReference type="AlphaFoldDB" id="A0A1G7B3I3"/>
<dbReference type="Pfam" id="PF03795">
    <property type="entry name" value="YCII"/>
    <property type="match status" value="1"/>
</dbReference>
<dbReference type="STRING" id="1391627.SAMN05216464_104353"/>
<name>A0A1G7B3I3_9SPHI</name>
<dbReference type="EMBL" id="FNAI01000004">
    <property type="protein sequence ID" value="SDE20836.1"/>
    <property type="molecule type" value="Genomic_DNA"/>
</dbReference>
<dbReference type="InterPro" id="IPR011008">
    <property type="entry name" value="Dimeric_a/b-barrel"/>
</dbReference>
<evidence type="ECO:0000313" key="4">
    <source>
        <dbReference type="Proteomes" id="UP000199072"/>
    </source>
</evidence>
<dbReference type="PANTHER" id="PTHR35174">
    <property type="entry name" value="BLL7171 PROTEIN-RELATED"/>
    <property type="match status" value="1"/>
</dbReference>
<comment type="similarity">
    <text evidence="1">Belongs to the YciI family.</text>
</comment>
<dbReference type="SUPFAM" id="SSF54909">
    <property type="entry name" value="Dimeric alpha+beta barrel"/>
    <property type="match status" value="1"/>
</dbReference>
<dbReference type="OrthoDB" id="7782105at2"/>
<accession>A0A1G7B3I3</accession>
<feature type="domain" description="YCII-related" evidence="2">
    <location>
        <begin position="64"/>
        <end position="111"/>
    </location>
</feature>
<organism evidence="3 4">
    <name type="scientific">Mucilaginibacter pineti</name>
    <dbReference type="NCBI Taxonomy" id="1391627"/>
    <lineage>
        <taxon>Bacteria</taxon>
        <taxon>Pseudomonadati</taxon>
        <taxon>Bacteroidota</taxon>
        <taxon>Sphingobacteriia</taxon>
        <taxon>Sphingobacteriales</taxon>
        <taxon>Sphingobacteriaceae</taxon>
        <taxon>Mucilaginibacter</taxon>
    </lineage>
</organism>
<proteinExistence type="inferred from homology"/>
<protein>
    <submittedName>
        <fullName evidence="3">YCII-related domain-containing protein</fullName>
    </submittedName>
</protein>
<dbReference type="PANTHER" id="PTHR35174:SF1">
    <property type="entry name" value="BLL0086 PROTEIN"/>
    <property type="match status" value="1"/>
</dbReference>
<dbReference type="RefSeq" id="WP_091149549.1">
    <property type="nucleotide sequence ID" value="NZ_FNAI01000004.1"/>
</dbReference>
<evidence type="ECO:0000259" key="2">
    <source>
        <dbReference type="Pfam" id="PF03795"/>
    </source>
</evidence>
<reference evidence="3 4" key="1">
    <citation type="submission" date="2016-10" db="EMBL/GenBank/DDBJ databases">
        <authorList>
            <person name="de Groot N.N."/>
        </authorList>
    </citation>
    <scope>NUCLEOTIDE SEQUENCE [LARGE SCALE GENOMIC DNA]</scope>
    <source>
        <strain evidence="3 4">47C3B</strain>
    </source>
</reference>
<dbReference type="Proteomes" id="UP000199072">
    <property type="component" value="Unassembled WGS sequence"/>
</dbReference>
<dbReference type="Gene3D" id="3.30.70.1060">
    <property type="entry name" value="Dimeric alpha+beta barrel"/>
    <property type="match status" value="1"/>
</dbReference>
<sequence>MKDFLLIFRADHTAQPTGTPEDMQAVTQQWIDWITGIAADNKLTDRGNKLEDTGRVLKSKDIITNGPYTEIKETIGGYTMIKVDSYEDAVEVAKGCPVFTTGGGSVEVREVSIM</sequence>
<keyword evidence="4" id="KW-1185">Reference proteome</keyword>
<evidence type="ECO:0000313" key="3">
    <source>
        <dbReference type="EMBL" id="SDE20836.1"/>
    </source>
</evidence>
<dbReference type="InterPro" id="IPR005545">
    <property type="entry name" value="YCII"/>
</dbReference>
<gene>
    <name evidence="3" type="ORF">SAMN05216464_104353</name>
</gene>
<evidence type="ECO:0000256" key="1">
    <source>
        <dbReference type="ARBA" id="ARBA00007689"/>
    </source>
</evidence>